<organism evidence="1 2">
    <name type="scientific">Geomicrobium sediminis</name>
    <dbReference type="NCBI Taxonomy" id="1347788"/>
    <lineage>
        <taxon>Bacteria</taxon>
        <taxon>Bacillati</taxon>
        <taxon>Bacillota</taxon>
        <taxon>Bacilli</taxon>
        <taxon>Bacillales</taxon>
        <taxon>Geomicrobium</taxon>
    </lineage>
</organism>
<proteinExistence type="predicted"/>
<dbReference type="EMBL" id="JAFBEC010000002">
    <property type="protein sequence ID" value="MBM7631946.1"/>
    <property type="molecule type" value="Genomic_DNA"/>
</dbReference>
<keyword evidence="2" id="KW-1185">Reference proteome</keyword>
<gene>
    <name evidence="1" type="ORF">JOD17_001038</name>
</gene>
<sequence length="256" mass="30302">MSYFRYASLLSFLIILVACTDREEQDTEIPDESEDAEETVEHDEQAVEILTEAISFYDDLSGLYVEREHVIDVEDGGRQALEYEWMYTLEDDEPQQFRHEVHHFDQLNQEENEETTVQVTFTSLEQDGYIVEYTSDTNEGFTYPNRQSRDTYVPVPMYEHALEHAELSYGGEEEIGDYNTHHIIVTEDQHRTHYWFDQETFFEVQSQYEYNAENESDDEVQNLNDGRRVVEYSIDPEFDESLFEVPSDVTIEQQEE</sequence>
<dbReference type="Proteomes" id="UP000741863">
    <property type="component" value="Unassembled WGS sequence"/>
</dbReference>
<evidence type="ECO:0000313" key="1">
    <source>
        <dbReference type="EMBL" id="MBM7631946.1"/>
    </source>
</evidence>
<comment type="caution">
    <text evidence="1">The sequence shown here is derived from an EMBL/GenBank/DDBJ whole genome shotgun (WGS) entry which is preliminary data.</text>
</comment>
<evidence type="ECO:0000313" key="2">
    <source>
        <dbReference type="Proteomes" id="UP000741863"/>
    </source>
</evidence>
<name>A0ABS2P9B0_9BACL</name>
<protein>
    <submittedName>
        <fullName evidence="1">Uncharacterized protein</fullName>
    </submittedName>
</protein>
<dbReference type="RefSeq" id="WP_204695963.1">
    <property type="nucleotide sequence ID" value="NZ_JAFBEC010000002.1"/>
</dbReference>
<accession>A0ABS2P9B0</accession>
<reference evidence="1 2" key="1">
    <citation type="submission" date="2021-01" db="EMBL/GenBank/DDBJ databases">
        <title>Genomic Encyclopedia of Type Strains, Phase IV (KMG-IV): sequencing the most valuable type-strain genomes for metagenomic binning, comparative biology and taxonomic classification.</title>
        <authorList>
            <person name="Goeker M."/>
        </authorList>
    </citation>
    <scope>NUCLEOTIDE SEQUENCE [LARGE SCALE GENOMIC DNA]</scope>
    <source>
        <strain evidence="1 2">DSM 25540</strain>
    </source>
</reference>
<dbReference type="PROSITE" id="PS51257">
    <property type="entry name" value="PROKAR_LIPOPROTEIN"/>
    <property type="match status" value="1"/>
</dbReference>